<feature type="transmembrane region" description="Helical" evidence="5">
    <location>
        <begin position="150"/>
        <end position="176"/>
    </location>
</feature>
<organism evidence="7 8">
    <name type="scientific">Caenorhabditis tropicalis</name>
    <dbReference type="NCBI Taxonomy" id="1561998"/>
    <lineage>
        <taxon>Eukaryota</taxon>
        <taxon>Metazoa</taxon>
        <taxon>Ecdysozoa</taxon>
        <taxon>Nematoda</taxon>
        <taxon>Chromadorea</taxon>
        <taxon>Rhabditida</taxon>
        <taxon>Rhabditina</taxon>
        <taxon>Rhabditomorpha</taxon>
        <taxon>Rhabditoidea</taxon>
        <taxon>Rhabditidae</taxon>
        <taxon>Peloderinae</taxon>
        <taxon>Caenorhabditis</taxon>
    </lineage>
</organism>
<dbReference type="InterPro" id="IPR019427">
    <property type="entry name" value="7TM_GPCR_serpentine_rcpt_Srw"/>
</dbReference>
<evidence type="ECO:0000256" key="1">
    <source>
        <dbReference type="ARBA" id="ARBA00004370"/>
    </source>
</evidence>
<feature type="transmembrane region" description="Helical" evidence="5">
    <location>
        <begin position="96"/>
        <end position="115"/>
    </location>
</feature>
<dbReference type="eggNOG" id="ENOG502TCQ8">
    <property type="taxonomic scope" value="Eukaryota"/>
</dbReference>
<proteinExistence type="predicted"/>
<keyword evidence="3 5" id="KW-1133">Transmembrane helix</keyword>
<keyword evidence="4 5" id="KW-0472">Membrane</keyword>
<feature type="transmembrane region" description="Helical" evidence="5">
    <location>
        <begin position="12"/>
        <end position="30"/>
    </location>
</feature>
<dbReference type="GO" id="GO:0008528">
    <property type="term" value="F:G protein-coupled peptide receptor activity"/>
    <property type="evidence" value="ECO:0007669"/>
    <property type="project" value="InterPro"/>
</dbReference>
<dbReference type="PANTHER" id="PTHR22751">
    <property type="entry name" value="G-PROTEIN COUPLED RECEPTOR-RELATED"/>
    <property type="match status" value="1"/>
</dbReference>
<dbReference type="SUPFAM" id="SSF81321">
    <property type="entry name" value="Family A G protein-coupled receptor-like"/>
    <property type="match status" value="1"/>
</dbReference>
<evidence type="ECO:0000256" key="4">
    <source>
        <dbReference type="ARBA" id="ARBA00023136"/>
    </source>
</evidence>
<dbReference type="Pfam" id="PF10324">
    <property type="entry name" value="7TM_GPCR_Srw"/>
    <property type="match status" value="1"/>
</dbReference>
<feature type="domain" description="G-protein coupled receptors family 1 profile" evidence="6">
    <location>
        <begin position="1"/>
        <end position="233"/>
    </location>
</feature>
<reference evidence="8" key="1">
    <citation type="submission" date="2016-11" db="UniProtKB">
        <authorList>
            <consortium name="WormBaseParasite"/>
        </authorList>
    </citation>
    <scope>IDENTIFICATION</scope>
</reference>
<keyword evidence="2 5" id="KW-0812">Transmembrane</keyword>
<protein>
    <submittedName>
        <fullName evidence="8">G_PROTEIN_RECEP_F1_2 domain-containing protein</fullName>
    </submittedName>
</protein>
<evidence type="ECO:0000256" key="5">
    <source>
        <dbReference type="SAM" id="Phobius"/>
    </source>
</evidence>
<feature type="transmembrane region" description="Helical" evidence="5">
    <location>
        <begin position="204"/>
        <end position="227"/>
    </location>
</feature>
<keyword evidence="7" id="KW-1185">Reference proteome</keyword>
<name>A0A1I7V4D0_9PELO</name>
<accession>A0A1I7V4D0</accession>
<dbReference type="Gene3D" id="1.20.1070.10">
    <property type="entry name" value="Rhodopsin 7-helix transmembrane proteins"/>
    <property type="match status" value="1"/>
</dbReference>
<evidence type="ECO:0000313" key="7">
    <source>
        <dbReference type="Proteomes" id="UP000095282"/>
    </source>
</evidence>
<evidence type="ECO:0000256" key="2">
    <source>
        <dbReference type="ARBA" id="ARBA00022692"/>
    </source>
</evidence>
<evidence type="ECO:0000259" key="6">
    <source>
        <dbReference type="PROSITE" id="PS50262"/>
    </source>
</evidence>
<evidence type="ECO:0000313" key="8">
    <source>
        <dbReference type="WBParaSite" id="Csp11.Scaffold630.g22267.t2"/>
    </source>
</evidence>
<dbReference type="WBParaSite" id="Csp11.Scaffold630.g22267.t2">
    <property type="protein sequence ID" value="Csp11.Scaffold630.g22267.t2"/>
    <property type="gene ID" value="Csp11.Scaffold630.g22267"/>
</dbReference>
<evidence type="ECO:0000256" key="3">
    <source>
        <dbReference type="ARBA" id="ARBA00022989"/>
    </source>
</evidence>
<dbReference type="AlphaFoldDB" id="A0A1I7V4D0"/>
<dbReference type="GO" id="GO:0016020">
    <property type="term" value="C:membrane"/>
    <property type="evidence" value="ECO:0007669"/>
    <property type="project" value="UniProtKB-SubCell"/>
</dbReference>
<dbReference type="PANTHER" id="PTHR22751:SF284">
    <property type="entry name" value="G-PROTEIN COUPLED RECEPTORS FAMILY 1 PROFILE DOMAIN-CONTAINING PROTEIN"/>
    <property type="match status" value="1"/>
</dbReference>
<dbReference type="InterPro" id="IPR017452">
    <property type="entry name" value="GPCR_Rhodpsn_7TM"/>
</dbReference>
<comment type="subcellular location">
    <subcellularLocation>
        <location evidence="1">Membrane</location>
    </subcellularLocation>
</comment>
<feature type="transmembrane region" description="Helical" evidence="5">
    <location>
        <begin position="42"/>
        <end position="75"/>
    </location>
</feature>
<dbReference type="Proteomes" id="UP000095282">
    <property type="component" value="Unplaced"/>
</dbReference>
<sequence length="233" mass="26722">MKNLSVSKEMILIALCGVLTGVIGVFKSVIEIIDHEYICAHSYYYFLLVLFYFLVFQVLNQVILWEIVYITFLRASVIMDVRYGMKTENLKRNMRGFVYTLFGIFLLNHFFRIFFHRIDEIEVKEKAPNGCSTTKEYVITAIAGNCLRRILLIIAGVTSLIIPICIMLILSVFLVFELHNSPESLIKTQSQEATSRQSSAAHALLLFLCFYVLAELPYVLLFGLGIYNPADFE</sequence>
<dbReference type="PROSITE" id="PS50262">
    <property type="entry name" value="G_PROTEIN_RECEP_F1_2"/>
    <property type="match status" value="1"/>
</dbReference>